<keyword evidence="6" id="KW-0677">Repeat</keyword>
<feature type="transmembrane region" description="Helical" evidence="15">
    <location>
        <begin position="402"/>
        <end position="420"/>
    </location>
</feature>
<evidence type="ECO:0000256" key="3">
    <source>
        <dbReference type="ARBA" id="ARBA00022568"/>
    </source>
</evidence>
<evidence type="ECO:0000256" key="7">
    <source>
        <dbReference type="ARBA" id="ARBA00022837"/>
    </source>
</evidence>
<keyword evidence="2" id="KW-0813">Transport</keyword>
<dbReference type="Gene3D" id="1.10.238.10">
    <property type="entry name" value="EF-hand"/>
    <property type="match status" value="1"/>
</dbReference>
<accession>A0A7S1H5H0</accession>
<dbReference type="EMBL" id="HBFX01030461">
    <property type="protein sequence ID" value="CAD8967103.1"/>
    <property type="molecule type" value="Transcribed_RNA"/>
</dbReference>
<dbReference type="Pfam" id="PF16905">
    <property type="entry name" value="GPHH"/>
    <property type="match status" value="1"/>
</dbReference>
<dbReference type="GO" id="GO:0005891">
    <property type="term" value="C:voltage-gated calcium channel complex"/>
    <property type="evidence" value="ECO:0007669"/>
    <property type="project" value="TreeGrafter"/>
</dbReference>
<evidence type="ECO:0000256" key="5">
    <source>
        <dbReference type="ARBA" id="ARBA00022692"/>
    </source>
</evidence>
<dbReference type="GO" id="GO:0098703">
    <property type="term" value="P:calcium ion import across plasma membrane"/>
    <property type="evidence" value="ECO:0007669"/>
    <property type="project" value="TreeGrafter"/>
</dbReference>
<keyword evidence="4" id="KW-0107">Calcium channel</keyword>
<evidence type="ECO:0000256" key="12">
    <source>
        <dbReference type="ARBA" id="ARBA00023180"/>
    </source>
</evidence>
<evidence type="ECO:0000256" key="4">
    <source>
        <dbReference type="ARBA" id="ARBA00022673"/>
    </source>
</evidence>
<protein>
    <recommendedName>
        <fullName evidence="19">Ion transport domain-containing protein</fullName>
    </recommendedName>
</protein>
<reference evidence="18" key="1">
    <citation type="submission" date="2021-01" db="EMBL/GenBank/DDBJ databases">
        <authorList>
            <person name="Corre E."/>
            <person name="Pelletier E."/>
            <person name="Niang G."/>
            <person name="Scheremetjew M."/>
            <person name="Finn R."/>
            <person name="Kale V."/>
            <person name="Holt S."/>
            <person name="Cochrane G."/>
            <person name="Meng A."/>
            <person name="Brown T."/>
            <person name="Cohen L."/>
        </authorList>
    </citation>
    <scope>NUCLEOTIDE SEQUENCE</scope>
    <source>
        <strain evidence="18">CCMP644</strain>
    </source>
</reference>
<evidence type="ECO:0000313" key="18">
    <source>
        <dbReference type="EMBL" id="CAD8967103.1"/>
    </source>
</evidence>
<feature type="transmembrane region" description="Helical" evidence="15">
    <location>
        <begin position="834"/>
        <end position="855"/>
    </location>
</feature>
<dbReference type="FunFam" id="1.20.120.350:FF:000009">
    <property type="entry name" value="Voltage-dependent T-type calcium channel subunit alpha"/>
    <property type="match status" value="1"/>
</dbReference>
<dbReference type="InterPro" id="IPR050599">
    <property type="entry name" value="VDCC_alpha-1_subunit"/>
</dbReference>
<feature type="transmembrane region" description="Helical" evidence="15">
    <location>
        <begin position="721"/>
        <end position="745"/>
    </location>
</feature>
<evidence type="ECO:0000256" key="6">
    <source>
        <dbReference type="ARBA" id="ARBA00022737"/>
    </source>
</evidence>
<dbReference type="InterPro" id="IPR031649">
    <property type="entry name" value="GPHH_dom"/>
</dbReference>
<feature type="transmembrane region" description="Helical" evidence="15">
    <location>
        <begin position="76"/>
        <end position="95"/>
    </location>
</feature>
<feature type="compositionally biased region" description="Polar residues" evidence="14">
    <location>
        <begin position="1173"/>
        <end position="1183"/>
    </location>
</feature>
<comment type="subcellular location">
    <subcellularLocation>
        <location evidence="1">Membrane</location>
        <topology evidence="1">Multi-pass membrane protein</topology>
    </subcellularLocation>
</comment>
<keyword evidence="13" id="KW-0407">Ion channel</keyword>
<proteinExistence type="predicted"/>
<sequence length="1253" mass="139849">MPCKWLPDTTDPDLTATSGKCKMMLYSATNFAERAEVGSLGNFGKISLRHLCGDDGSLCGTSDAALSSTLEDINLVLTYIFIAEMGLKMLGLGLVDYFSERFNQFDFLVVMTSIVDVVVTAQSAGGGTSTGVSSLRGMRLLRLFKLARSWSSMRKILNTLGIALGNLKALTIVWGMFMYIFALLCMQFCGGYFKFVKTENPRSNFDSFGPSSTGHGAFLIVFQIISTENWNTILYNSMQIGGGSPEYSFITIGIVLFGNYIIMNLFISILLQGFDEDDETIEDTLESADPKPQVGPAQQVLNKFKVLIGKGGASSARIQTEDNNPHPMMFGDDLSKLAFAAANKAHLDSIVPEEDRDDGKYKRMHFKPFDTTVRLPAHNSFGLLPPHNYVRVLIAALTQHKIFERIILVSILVTSILLIIEHPAYSWIGDASQCPRAPAVLDCRGLLPGQTEWINCPRDGQGELYERCDSPNVDKRPECCWIANQQEVFGILDKIFTIIFLCEMLLKMVADGLIMHEHAYLRNAWNWLDFIVVVISVISSFLADYLGSGSGSLKTLKTLRTIRVLRPLRVIKRHPGLRVAVVCLISSMPAMGNVVVVVFVWFSMWAMFGVQMFKGQLYRCYDYSAMVWYGASWFPGGSLYTATPTMSGEQAVPTIVECVNAGNSGGVGAWTDKPYSFNNYLTGLLTVFEMATTEGWMDVMAAVVDATGNGVTPIPNHNPWASMYCAFHIVVGAFVLLNLIVGSVINNYNRVKALNQGVTPFTTPEQQEWKETQRIIYNLKPITRKQGPKNPLRQYCFQMVQNDRFELVVTGVIVLNVMSLMTRHHNQSLCWTTTMFWANVVFLMVFVGEAIIKLLALGPRWYFVDPWNMFDFVVVLLSCVMLIVDSMNGDWTCAQETGQNINVPALSMLRVFRIARVFRLVRRLKGLRQMIETLIISLPSLSNIALLIVVIIIIFSVLCVTFFYNVNIDQDAYGSMSGDANYESFDRALWLLHRQTTGEAWNTVMAYCSRDDPYLACAKAYPPYLGDGCGGLASSIPIHVFWQLFGTYTMMQLFTAVIIENFHELAKGGAFVLPMHKLSEFVDIWTELDPEAEQAIDVSLIPTLIMKLPPPLGLAGKNPTPSTLMQVIKDLAIPIRDGKVSYKETFVACVKRVMDHDIEDEEEEDEEDELVSRTASEAQQEGSGTEVEKAATASGEVDALFRGRRVTAAEDFAARSVQQAYRDWREKRLQCFKAVHRTTDLPLNGDSKDIYST</sequence>
<dbReference type="Gene3D" id="1.20.120.350">
    <property type="entry name" value="Voltage-gated potassium channels. Chain C"/>
    <property type="match status" value="3"/>
</dbReference>
<dbReference type="GO" id="GO:0008331">
    <property type="term" value="F:high voltage-gated calcium channel activity"/>
    <property type="evidence" value="ECO:0007669"/>
    <property type="project" value="TreeGrafter"/>
</dbReference>
<evidence type="ECO:0000256" key="14">
    <source>
        <dbReference type="SAM" id="MobiDB-lite"/>
    </source>
</evidence>
<keyword evidence="12" id="KW-0325">Glycoprotein</keyword>
<evidence type="ECO:0000256" key="13">
    <source>
        <dbReference type="ARBA" id="ARBA00023303"/>
    </source>
</evidence>
<dbReference type="Gene3D" id="1.10.287.70">
    <property type="match status" value="3"/>
</dbReference>
<dbReference type="AlphaFoldDB" id="A0A7S1H5H0"/>
<evidence type="ECO:0000259" key="17">
    <source>
        <dbReference type="Pfam" id="PF16905"/>
    </source>
</evidence>
<keyword evidence="10" id="KW-0406">Ion transport</keyword>
<evidence type="ECO:0000256" key="2">
    <source>
        <dbReference type="ARBA" id="ARBA00022448"/>
    </source>
</evidence>
<keyword evidence="9 15" id="KW-1133">Transmembrane helix</keyword>
<feature type="transmembrane region" description="Helical" evidence="15">
    <location>
        <begin position="247"/>
        <end position="271"/>
    </location>
</feature>
<feature type="compositionally biased region" description="Acidic residues" evidence="14">
    <location>
        <begin position="1157"/>
        <end position="1169"/>
    </location>
</feature>
<feature type="transmembrane region" description="Helical" evidence="15">
    <location>
        <begin position="805"/>
        <end position="822"/>
    </location>
</feature>
<keyword evidence="8" id="KW-0851">Voltage-gated channel</keyword>
<evidence type="ECO:0000256" key="8">
    <source>
        <dbReference type="ARBA" id="ARBA00022882"/>
    </source>
</evidence>
<evidence type="ECO:0000256" key="11">
    <source>
        <dbReference type="ARBA" id="ARBA00023136"/>
    </source>
</evidence>
<feature type="domain" description="Voltage-dependent L-type calcium channel IQ-associated" evidence="17">
    <location>
        <begin position="1080"/>
        <end position="1122"/>
    </location>
</feature>
<keyword evidence="3" id="KW-0109">Calcium transport</keyword>
<feature type="transmembrane region" description="Helical" evidence="15">
    <location>
        <begin position="172"/>
        <end position="193"/>
    </location>
</feature>
<evidence type="ECO:0000259" key="16">
    <source>
        <dbReference type="Pfam" id="PF00520"/>
    </source>
</evidence>
<keyword evidence="5 15" id="KW-0812">Transmembrane</keyword>
<feature type="domain" description="Ion transport" evidence="16">
    <location>
        <begin position="805"/>
        <end position="1066"/>
    </location>
</feature>
<dbReference type="Pfam" id="PF00520">
    <property type="entry name" value="Ion_trans"/>
    <property type="match status" value="3"/>
</dbReference>
<keyword evidence="7" id="KW-0106">Calcium</keyword>
<dbReference type="PANTHER" id="PTHR45628">
    <property type="entry name" value="VOLTAGE-DEPENDENT CALCIUM CHANNEL TYPE A SUBUNIT ALPHA-1"/>
    <property type="match status" value="1"/>
</dbReference>
<feature type="transmembrane region" description="Helical" evidence="15">
    <location>
        <begin position="867"/>
        <end position="884"/>
    </location>
</feature>
<feature type="region of interest" description="Disordered" evidence="14">
    <location>
        <begin position="1157"/>
        <end position="1193"/>
    </location>
</feature>
<gene>
    <name evidence="18" type="ORF">HAND00432_LOCUS18354</name>
</gene>
<evidence type="ECO:0000256" key="15">
    <source>
        <dbReference type="SAM" id="Phobius"/>
    </source>
</evidence>
<feature type="transmembrane region" description="Helical" evidence="15">
    <location>
        <begin position="579"/>
        <end position="608"/>
    </location>
</feature>
<name>A0A7S1H5H0_HEMAN</name>
<dbReference type="InterPro" id="IPR027359">
    <property type="entry name" value="Volt_channel_dom_sf"/>
</dbReference>
<evidence type="ECO:0000256" key="10">
    <source>
        <dbReference type="ARBA" id="ARBA00023065"/>
    </source>
</evidence>
<evidence type="ECO:0000256" key="9">
    <source>
        <dbReference type="ARBA" id="ARBA00022989"/>
    </source>
</evidence>
<evidence type="ECO:0008006" key="19">
    <source>
        <dbReference type="Google" id="ProtNLM"/>
    </source>
</evidence>
<dbReference type="InterPro" id="IPR005821">
    <property type="entry name" value="Ion_trans_dom"/>
</dbReference>
<feature type="domain" description="Ion transport" evidence="16">
    <location>
        <begin position="400"/>
        <end position="753"/>
    </location>
</feature>
<feature type="transmembrane region" description="Helical" evidence="15">
    <location>
        <begin position="527"/>
        <end position="547"/>
    </location>
</feature>
<evidence type="ECO:0000256" key="1">
    <source>
        <dbReference type="ARBA" id="ARBA00004141"/>
    </source>
</evidence>
<feature type="domain" description="Ion transport" evidence="16">
    <location>
        <begin position="68"/>
        <end position="278"/>
    </location>
</feature>
<dbReference type="SUPFAM" id="SSF81324">
    <property type="entry name" value="Voltage-gated potassium channels"/>
    <property type="match status" value="3"/>
</dbReference>
<keyword evidence="11 15" id="KW-0472">Membrane</keyword>
<feature type="transmembrane region" description="Helical" evidence="15">
    <location>
        <begin position="941"/>
        <end position="964"/>
    </location>
</feature>
<dbReference type="PANTHER" id="PTHR45628:SF7">
    <property type="entry name" value="VOLTAGE-DEPENDENT CALCIUM CHANNEL TYPE A SUBUNIT ALPHA-1"/>
    <property type="match status" value="1"/>
</dbReference>
<organism evidence="18">
    <name type="scientific">Hemiselmis andersenii</name>
    <name type="common">Cryptophyte alga</name>
    <dbReference type="NCBI Taxonomy" id="464988"/>
    <lineage>
        <taxon>Eukaryota</taxon>
        <taxon>Cryptophyceae</taxon>
        <taxon>Cryptomonadales</taxon>
        <taxon>Hemiselmidaceae</taxon>
        <taxon>Hemiselmis</taxon>
    </lineage>
</organism>